<evidence type="ECO:0000256" key="1">
    <source>
        <dbReference type="ARBA" id="ARBA00004429"/>
    </source>
</evidence>
<dbReference type="EMBL" id="CP000767">
    <property type="protein sequence ID" value="EAT99650.1"/>
    <property type="molecule type" value="Genomic_DNA"/>
</dbReference>
<dbReference type="Proteomes" id="UP000006380">
    <property type="component" value="Chromosome"/>
</dbReference>
<keyword evidence="4 7" id="KW-1133">Transmembrane helix</keyword>
<keyword evidence="2" id="KW-1003">Cell membrane</keyword>
<evidence type="ECO:0000256" key="2">
    <source>
        <dbReference type="ARBA" id="ARBA00022475"/>
    </source>
</evidence>
<gene>
    <name evidence="9" type="primary">exbB1</name>
    <name evidence="9" type="ORF">CCV52592_1050</name>
</gene>
<evidence type="ECO:0000313" key="10">
    <source>
        <dbReference type="Proteomes" id="UP000006380"/>
    </source>
</evidence>
<accession>A7GWQ3</accession>
<proteinExistence type="inferred from homology"/>
<dbReference type="HOGENOM" id="CLU_053325_2_2_7"/>
<keyword evidence="6" id="KW-0813">Transport</keyword>
<dbReference type="RefSeq" id="WP_011991859.1">
    <property type="nucleotide sequence ID" value="NC_009715.2"/>
</dbReference>
<comment type="subcellular location">
    <subcellularLocation>
        <location evidence="1">Cell inner membrane</location>
        <topology evidence="1">Multi-pass membrane protein</topology>
    </subcellularLocation>
    <subcellularLocation>
        <location evidence="6">Membrane</location>
        <topology evidence="6">Multi-pass membrane protein</topology>
    </subcellularLocation>
</comment>
<evidence type="ECO:0000256" key="6">
    <source>
        <dbReference type="RuleBase" id="RU004057"/>
    </source>
</evidence>
<evidence type="ECO:0000256" key="4">
    <source>
        <dbReference type="ARBA" id="ARBA00022989"/>
    </source>
</evidence>
<evidence type="ECO:0000256" key="7">
    <source>
        <dbReference type="SAM" id="Phobius"/>
    </source>
</evidence>
<keyword evidence="3 7" id="KW-0812">Transmembrane</keyword>
<dbReference type="PANTHER" id="PTHR30625:SF16">
    <property type="entry name" value="BIOPOLYMER TRANSPORT PROTEIN EXBB"/>
    <property type="match status" value="1"/>
</dbReference>
<dbReference type="GO" id="GO:0005886">
    <property type="term" value="C:plasma membrane"/>
    <property type="evidence" value="ECO:0007669"/>
    <property type="project" value="UniProtKB-SubCell"/>
</dbReference>
<dbReference type="Pfam" id="PF01618">
    <property type="entry name" value="MotA_ExbB"/>
    <property type="match status" value="1"/>
</dbReference>
<evidence type="ECO:0000313" key="9">
    <source>
        <dbReference type="EMBL" id="EAT99650.1"/>
    </source>
</evidence>
<feature type="transmembrane region" description="Helical" evidence="7">
    <location>
        <begin position="147"/>
        <end position="171"/>
    </location>
</feature>
<feature type="domain" description="MotA/TolQ/ExbB proton channel" evidence="8">
    <location>
        <begin position="121"/>
        <end position="227"/>
    </location>
</feature>
<name>A7GWQ3_CAMC5</name>
<dbReference type="AlphaFoldDB" id="A7GWQ3"/>
<keyword evidence="5 7" id="KW-0472">Membrane</keyword>
<keyword evidence="6" id="KW-0653">Protein transport</keyword>
<dbReference type="STRING" id="360105.CCV52592_1050"/>
<comment type="similarity">
    <text evidence="6">Belongs to the exbB/tolQ family.</text>
</comment>
<evidence type="ECO:0000256" key="3">
    <source>
        <dbReference type="ARBA" id="ARBA00022692"/>
    </source>
</evidence>
<keyword evidence="10" id="KW-1185">Reference proteome</keyword>
<evidence type="ECO:0000256" key="5">
    <source>
        <dbReference type="ARBA" id="ARBA00023136"/>
    </source>
</evidence>
<dbReference type="InterPro" id="IPR002898">
    <property type="entry name" value="MotA_ExbB_proton_chnl"/>
</dbReference>
<reference evidence="9" key="1">
    <citation type="submission" date="2016-07" db="EMBL/GenBank/DDBJ databases">
        <title>Comparative genomics of the Campylobacter concisus group.</title>
        <authorList>
            <person name="Miller W.G."/>
            <person name="Yee E."/>
            <person name="Chapman M.H."/>
            <person name="Huynh S."/>
            <person name="Bono J.L."/>
            <person name="On S.L.W."/>
            <person name="StLeger J."/>
            <person name="Foster G."/>
            <person name="Parker C.T."/>
        </authorList>
    </citation>
    <scope>NUCLEOTIDE SEQUENCE</scope>
    <source>
        <strain evidence="9">525.92</strain>
    </source>
</reference>
<protein>
    <submittedName>
        <fullName evidence="9">TonB system transport protein ExbB</fullName>
    </submittedName>
</protein>
<evidence type="ECO:0000259" key="8">
    <source>
        <dbReference type="Pfam" id="PF01618"/>
    </source>
</evidence>
<dbReference type="PANTHER" id="PTHR30625">
    <property type="entry name" value="PROTEIN TOLQ"/>
    <property type="match status" value="1"/>
</dbReference>
<organism evidence="9 10">
    <name type="scientific">Campylobacter curvus (strain 525.92)</name>
    <dbReference type="NCBI Taxonomy" id="360105"/>
    <lineage>
        <taxon>Bacteria</taxon>
        <taxon>Pseudomonadati</taxon>
        <taxon>Campylobacterota</taxon>
        <taxon>Epsilonproteobacteria</taxon>
        <taxon>Campylobacterales</taxon>
        <taxon>Campylobacteraceae</taxon>
        <taxon>Campylobacter</taxon>
    </lineage>
</organism>
<dbReference type="GO" id="GO:0017038">
    <property type="term" value="P:protein import"/>
    <property type="evidence" value="ECO:0007669"/>
    <property type="project" value="TreeGrafter"/>
</dbReference>
<sequence length="251" mass="27943">MKTALAILLAFGFCLGFDENATLAASELSQNVELSFYSLYSNADMVVKCVIYILVFFSVLTWSVFICKFIEYFLAFRTLKGDENSVRNLSNLNDLSKFKKQSFAKRLIKEINLETSACASYNANVQNRIKERLEIEILKILSSLKSYVWLLASIGSSSPFIGLFGTVWGIMNSFIGIANANNASLNIVAPGIAEALFATAFGLMAAIPAVLFYNYFIQKNAKFSNKLNELATTIYILSDRLNEAKNADKTR</sequence>
<dbReference type="OrthoDB" id="9805133at2"/>
<dbReference type="KEGG" id="ccv:CCV52592_1050"/>
<feature type="transmembrane region" description="Helical" evidence="7">
    <location>
        <begin position="191"/>
        <end position="216"/>
    </location>
</feature>
<dbReference type="InterPro" id="IPR050790">
    <property type="entry name" value="ExbB/TolQ_transport"/>
</dbReference>
<feature type="transmembrane region" description="Helical" evidence="7">
    <location>
        <begin position="50"/>
        <end position="70"/>
    </location>
</feature>